<dbReference type="RefSeq" id="WP_139064290.1">
    <property type="nucleotide sequence ID" value="NZ_CALMTF010000100.1"/>
</dbReference>
<gene>
    <name evidence="1" type="ORF">GWK63_07900</name>
</gene>
<dbReference type="SUPFAM" id="SSF53850">
    <property type="entry name" value="Periplasmic binding protein-like II"/>
    <property type="match status" value="1"/>
</dbReference>
<dbReference type="EMBL" id="CP050139">
    <property type="protein sequence ID" value="QIP35395.1"/>
    <property type="molecule type" value="Genomic_DNA"/>
</dbReference>
<evidence type="ECO:0000313" key="1">
    <source>
        <dbReference type="EMBL" id="QIP35395.1"/>
    </source>
</evidence>
<proteinExistence type="predicted"/>
<evidence type="ECO:0000313" key="2">
    <source>
        <dbReference type="Proteomes" id="UP000502533"/>
    </source>
</evidence>
<dbReference type="Gene3D" id="3.40.190.10">
    <property type="entry name" value="Periplasmic binding protein-like II"/>
    <property type="match status" value="1"/>
</dbReference>
<dbReference type="KEGG" id="kre:GWK63_07900"/>
<name>A0A181CAL0_9PROT</name>
<reference evidence="1 2" key="1">
    <citation type="submission" date="2020-03" db="EMBL/GenBank/DDBJ databases">
        <title>Isolation of cellulose-producing strains, genome characterization and application of the synthesized cellulose films as an economical and sustainable material for piezoelectric sensor construction.</title>
        <authorList>
            <person name="Mangayil R.K."/>
        </authorList>
    </citation>
    <scope>NUCLEOTIDE SEQUENCE [LARGE SCALE GENOMIC DNA]</scope>
    <source>
        <strain evidence="1 2">ENS 9a1a</strain>
    </source>
</reference>
<keyword evidence="2" id="KW-1185">Reference proteome</keyword>
<dbReference type="Proteomes" id="UP000502533">
    <property type="component" value="Chromosome"/>
</dbReference>
<protein>
    <submittedName>
        <fullName evidence="1">Uncharacterized protein</fullName>
    </submittedName>
</protein>
<dbReference type="AlphaFoldDB" id="A0A181CAL0"/>
<accession>A0A181CAL0</accession>
<organism evidence="1 2">
    <name type="scientific">Komagataeibacter rhaeticus</name>
    <dbReference type="NCBI Taxonomy" id="215221"/>
    <lineage>
        <taxon>Bacteria</taxon>
        <taxon>Pseudomonadati</taxon>
        <taxon>Pseudomonadota</taxon>
        <taxon>Alphaproteobacteria</taxon>
        <taxon>Acetobacterales</taxon>
        <taxon>Acetobacteraceae</taxon>
        <taxon>Komagataeibacter</taxon>
    </lineage>
</organism>
<sequence>MFSTRVRLRRLSLSRSHGWLPPWHAGACLLAGMLALPHAAFCGDLIVRNTGTADVTCHVVEGSRAGGILTVRAHDVAHVSAPAGGMIGSVDCNGLKTREMHITPGGMDGYLVLNGRQKRVLNVALYPFIPSLPQGNFRALVQHVIAVYQERNPDVLLNAVMNEDVDIYSPTRLLRLLSGSGYDVVELDTLYIAFLAAHGRIAPVRISGDEPWQPGLDAVQYHGGTYAVPSWLCLDFLYSYSPDMRNIHGLEQLLAFVQREPVEKRHISADFSGTTRLPSLYMDGYVQRYGYDHIRDAFRLPPDPQVVASLQRLAVTCTDGKENHCVDGTSSRAADGEVDRIFAEGRSGLDIGFSEQSFYINHFNPAQAASLVMIPVPWGENGQSMLYSDAFVTNRASCAVHRTCRADSTDFTTMMTGREMKTYIAFSHDLPEGTPARHLLVGTRPFWDQQAVRDDPVYRQVRDVVATAQAFPHDLSESLRDRMARAVCLMLRKDIPQYDCDMTRGPM</sequence>
<dbReference type="GeneID" id="85022073"/>